<dbReference type="Proteomes" id="UP001501600">
    <property type="component" value="Unassembled WGS sequence"/>
</dbReference>
<evidence type="ECO:0000313" key="7">
    <source>
        <dbReference type="Proteomes" id="UP001501600"/>
    </source>
</evidence>
<organism evidence="6 7">
    <name type="scientific">Ferrimonas gelatinilytica</name>
    <dbReference type="NCBI Taxonomy" id="1255257"/>
    <lineage>
        <taxon>Bacteria</taxon>
        <taxon>Pseudomonadati</taxon>
        <taxon>Pseudomonadota</taxon>
        <taxon>Gammaproteobacteria</taxon>
        <taxon>Alteromonadales</taxon>
        <taxon>Ferrimonadaceae</taxon>
        <taxon>Ferrimonas</taxon>
    </lineage>
</organism>
<evidence type="ECO:0000259" key="5">
    <source>
        <dbReference type="Pfam" id="PF02525"/>
    </source>
</evidence>
<evidence type="ECO:0000256" key="3">
    <source>
        <dbReference type="ARBA" id="ARBA00022827"/>
    </source>
</evidence>
<evidence type="ECO:0000256" key="4">
    <source>
        <dbReference type="ARBA" id="ARBA00037981"/>
    </source>
</evidence>
<dbReference type="EMBL" id="BAABLF010000005">
    <property type="protein sequence ID" value="GAA5187618.1"/>
    <property type="molecule type" value="Genomic_DNA"/>
</dbReference>
<keyword evidence="3" id="KW-0274">FAD</keyword>
<dbReference type="InterPro" id="IPR052397">
    <property type="entry name" value="NADPH-QR_MdaB"/>
</dbReference>
<dbReference type="InterPro" id="IPR029039">
    <property type="entry name" value="Flavoprotein-like_sf"/>
</dbReference>
<evidence type="ECO:0000256" key="2">
    <source>
        <dbReference type="ARBA" id="ARBA00022630"/>
    </source>
</evidence>
<dbReference type="RefSeq" id="WP_345315525.1">
    <property type="nucleotide sequence ID" value="NZ_BAABLF010000005.1"/>
</dbReference>
<gene>
    <name evidence="6" type="ORF">GCM10025772_05620</name>
</gene>
<name>A0ABP9RUU6_9GAMM</name>
<reference evidence="7" key="1">
    <citation type="journal article" date="2019" name="Int. J. Syst. Evol. Microbiol.">
        <title>The Global Catalogue of Microorganisms (GCM) 10K type strain sequencing project: providing services to taxonomists for standard genome sequencing and annotation.</title>
        <authorList>
            <consortium name="The Broad Institute Genomics Platform"/>
            <consortium name="The Broad Institute Genome Sequencing Center for Infectious Disease"/>
            <person name="Wu L."/>
            <person name="Ma J."/>
        </authorList>
    </citation>
    <scope>NUCLEOTIDE SEQUENCE [LARGE SCALE GENOMIC DNA]</scope>
    <source>
        <strain evidence="7">JCM 18720</strain>
    </source>
</reference>
<protein>
    <submittedName>
        <fullName evidence="6">NAD(P)H-dependent oxidoreductase</fullName>
    </submittedName>
</protein>
<comment type="similarity">
    <text evidence="4">Belongs to the oxidoreductase MdaB family.</text>
</comment>
<dbReference type="PANTHER" id="PTHR46305:SF3">
    <property type="entry name" value="NADPH:QUINONE OXIDOREDUCTASE MDAB"/>
    <property type="match status" value="1"/>
</dbReference>
<sequence length="193" mass="22367">MNLLIINTHQPYPFSEGKLSAALVELAQQQAQEKGYQVRHTEMTTNYDVEEEIEKHLWADRILLQIPVNWMGVPWSFKRYMDEVYTAGMMGALCDGDGRSREDANRQYGTGGKLGGKAYLMSLTFNAPAEAFDDPDQWLFKGKGVDDLLYPQHMNFRFFGMEPLPTFAAFDVMKNPQVEQDLQRYREHLQRYL</sequence>
<evidence type="ECO:0000313" key="6">
    <source>
        <dbReference type="EMBL" id="GAA5187618.1"/>
    </source>
</evidence>
<keyword evidence="2" id="KW-0285">Flavoprotein</keyword>
<dbReference type="SUPFAM" id="SSF52218">
    <property type="entry name" value="Flavoproteins"/>
    <property type="match status" value="1"/>
</dbReference>
<comment type="cofactor">
    <cofactor evidence="1">
        <name>FAD</name>
        <dbReference type="ChEBI" id="CHEBI:57692"/>
    </cofactor>
</comment>
<accession>A0ABP9RUU6</accession>
<dbReference type="Pfam" id="PF02525">
    <property type="entry name" value="Flavodoxin_2"/>
    <property type="match status" value="1"/>
</dbReference>
<dbReference type="InterPro" id="IPR003680">
    <property type="entry name" value="Flavodoxin_fold"/>
</dbReference>
<comment type="caution">
    <text evidence="6">The sequence shown here is derived from an EMBL/GenBank/DDBJ whole genome shotgun (WGS) entry which is preliminary data.</text>
</comment>
<feature type="domain" description="Flavodoxin-like fold" evidence="5">
    <location>
        <begin position="1"/>
        <end position="191"/>
    </location>
</feature>
<evidence type="ECO:0000256" key="1">
    <source>
        <dbReference type="ARBA" id="ARBA00001974"/>
    </source>
</evidence>
<dbReference type="PANTHER" id="PTHR46305">
    <property type="match status" value="1"/>
</dbReference>
<proteinExistence type="inferred from homology"/>
<dbReference type="Gene3D" id="3.40.50.360">
    <property type="match status" value="1"/>
</dbReference>
<keyword evidence="7" id="KW-1185">Reference proteome</keyword>